<dbReference type="PANTHER" id="PTHR30385">
    <property type="entry name" value="SIGMA FACTOR F FLAGELLAR"/>
    <property type="match status" value="1"/>
</dbReference>
<evidence type="ECO:0000313" key="8">
    <source>
        <dbReference type="EMBL" id="MBM6877680.1"/>
    </source>
</evidence>
<sequence>METIREQIRLAQQGDGTARERLVTENTGLIWSVVKRFYGRGHDPEDLFQIGVIGLLKAIDKFDFQYDVRFSTYAVPMILGEIRRFLRDDGMIKVSRPLRETAIRAYGVRERLMKEKNREITLLELAEAMEMKVEELVPALEAGRDVESLSSVVFAKEGEKGLSLEECIPDERKEENVVERILLQEALEKLPPRERQVILLRYFEDKTQTDIARRMGISQVQVSRIEKKVLQSLRKKLSEG</sequence>
<keyword evidence="2 5" id="KW-0731">Sigma factor</keyword>
<dbReference type="Gene3D" id="1.20.120.1810">
    <property type="match status" value="1"/>
</dbReference>
<protein>
    <recommendedName>
        <fullName evidence="5">RNA polymerase sigma factor</fullName>
    </recommendedName>
</protein>
<organism evidence="8 9">
    <name type="scientific">Anaerotignum lactatifermentans</name>
    <dbReference type="NCBI Taxonomy" id="160404"/>
    <lineage>
        <taxon>Bacteria</taxon>
        <taxon>Bacillati</taxon>
        <taxon>Bacillota</taxon>
        <taxon>Clostridia</taxon>
        <taxon>Lachnospirales</taxon>
        <taxon>Anaerotignaceae</taxon>
        <taxon>Anaerotignum</taxon>
    </lineage>
</organism>
<evidence type="ECO:0000256" key="2">
    <source>
        <dbReference type="ARBA" id="ARBA00023082"/>
    </source>
</evidence>
<dbReference type="PRINTS" id="PR00046">
    <property type="entry name" value="SIGMA70FCT"/>
</dbReference>
<dbReference type="InterPro" id="IPR014284">
    <property type="entry name" value="RNA_pol_sigma-70_dom"/>
</dbReference>
<dbReference type="Pfam" id="PF04542">
    <property type="entry name" value="Sigma70_r2"/>
    <property type="match status" value="1"/>
</dbReference>
<dbReference type="NCBIfam" id="TIGR02980">
    <property type="entry name" value="SigBFG"/>
    <property type="match status" value="1"/>
</dbReference>
<evidence type="ECO:0000259" key="6">
    <source>
        <dbReference type="PROSITE" id="PS00715"/>
    </source>
</evidence>
<reference evidence="8 9" key="1">
    <citation type="journal article" date="2021" name="Sci. Rep.">
        <title>The distribution of antibiotic resistance genes in chicken gut microbiota commensals.</title>
        <authorList>
            <person name="Juricova H."/>
            <person name="Matiasovicova J."/>
            <person name="Kubasova T."/>
            <person name="Cejkova D."/>
            <person name="Rychlik I."/>
        </authorList>
    </citation>
    <scope>NUCLEOTIDE SEQUENCE [LARGE SCALE GENOMIC DNA]</scope>
    <source>
        <strain evidence="8 9">An431b</strain>
    </source>
</reference>
<dbReference type="InterPro" id="IPR000943">
    <property type="entry name" value="RNA_pol_sigma70"/>
</dbReference>
<dbReference type="PANTHER" id="PTHR30385:SF4">
    <property type="entry name" value="RNA POLYMERASE SIGMA-E FACTOR"/>
    <property type="match status" value="1"/>
</dbReference>
<evidence type="ECO:0000259" key="7">
    <source>
        <dbReference type="PROSITE" id="PS00716"/>
    </source>
</evidence>
<gene>
    <name evidence="8" type="ORF">H9X83_05840</name>
</gene>
<dbReference type="InterPro" id="IPR013324">
    <property type="entry name" value="RNA_pol_sigma_r3/r4-like"/>
</dbReference>
<dbReference type="PROSITE" id="PS00716">
    <property type="entry name" value="SIGMA70_2"/>
    <property type="match status" value="1"/>
</dbReference>
<dbReference type="Pfam" id="PF04545">
    <property type="entry name" value="Sigma70_r4"/>
    <property type="match status" value="1"/>
</dbReference>
<dbReference type="InterPro" id="IPR014322">
    <property type="entry name" value="RNA_pol_sigma-B/F/G"/>
</dbReference>
<dbReference type="NCBIfam" id="TIGR02937">
    <property type="entry name" value="sigma70-ECF"/>
    <property type="match status" value="1"/>
</dbReference>
<dbReference type="PIRSF" id="PIRSF000770">
    <property type="entry name" value="RNA_pol_sigma-SigE/K"/>
    <property type="match status" value="1"/>
</dbReference>
<dbReference type="SUPFAM" id="SSF88659">
    <property type="entry name" value="Sigma3 and sigma4 domains of RNA polymerase sigma factors"/>
    <property type="match status" value="2"/>
</dbReference>
<keyword evidence="1 5" id="KW-0805">Transcription regulation</keyword>
<comment type="function">
    <text evidence="5">Sigma factors are initiation factors that promote the attachment of RNA polymerase to specific initiation sites and are then released.</text>
</comment>
<keyword evidence="3 5" id="KW-0238">DNA-binding</keyword>
<evidence type="ECO:0000256" key="1">
    <source>
        <dbReference type="ARBA" id="ARBA00023015"/>
    </source>
</evidence>
<dbReference type="Proteomes" id="UP000729290">
    <property type="component" value="Unassembled WGS sequence"/>
</dbReference>
<evidence type="ECO:0000313" key="9">
    <source>
        <dbReference type="Proteomes" id="UP000729290"/>
    </source>
</evidence>
<dbReference type="CDD" id="cd06171">
    <property type="entry name" value="Sigma70_r4"/>
    <property type="match status" value="1"/>
</dbReference>
<proteinExistence type="inferred from homology"/>
<dbReference type="InterPro" id="IPR007630">
    <property type="entry name" value="RNA_pol_sigma70_r4"/>
</dbReference>
<dbReference type="InterPro" id="IPR036388">
    <property type="entry name" value="WH-like_DNA-bd_sf"/>
</dbReference>
<dbReference type="InterPro" id="IPR007627">
    <property type="entry name" value="RNA_pol_sigma70_r2"/>
</dbReference>
<evidence type="ECO:0000256" key="3">
    <source>
        <dbReference type="ARBA" id="ARBA00023125"/>
    </source>
</evidence>
<comment type="similarity">
    <text evidence="5">Belongs to the sigma-70 factor family.</text>
</comment>
<comment type="caution">
    <text evidence="8">The sequence shown here is derived from an EMBL/GenBank/DDBJ whole genome shotgun (WGS) entry which is preliminary data.</text>
</comment>
<feature type="domain" description="RNA polymerase sigma-70" evidence="6">
    <location>
        <begin position="46"/>
        <end position="59"/>
    </location>
</feature>
<evidence type="ECO:0000256" key="5">
    <source>
        <dbReference type="RuleBase" id="RU362124"/>
    </source>
</evidence>
<feature type="domain" description="RNA polymerase sigma-70" evidence="7">
    <location>
        <begin position="207"/>
        <end position="233"/>
    </location>
</feature>
<dbReference type="EMBL" id="JACSNV010000006">
    <property type="protein sequence ID" value="MBM6877680.1"/>
    <property type="molecule type" value="Genomic_DNA"/>
</dbReference>
<name>A0ABS2G9G5_9FIRM</name>
<dbReference type="PROSITE" id="PS00715">
    <property type="entry name" value="SIGMA70_1"/>
    <property type="match status" value="1"/>
</dbReference>
<keyword evidence="9" id="KW-1185">Reference proteome</keyword>
<dbReference type="InterPro" id="IPR013325">
    <property type="entry name" value="RNA_pol_sigma_r2"/>
</dbReference>
<dbReference type="Gene3D" id="1.10.10.10">
    <property type="entry name" value="Winged helix-like DNA-binding domain superfamily/Winged helix DNA-binding domain"/>
    <property type="match status" value="2"/>
</dbReference>
<evidence type="ECO:0000256" key="4">
    <source>
        <dbReference type="ARBA" id="ARBA00023163"/>
    </source>
</evidence>
<dbReference type="SUPFAM" id="SSF88946">
    <property type="entry name" value="Sigma2 domain of RNA polymerase sigma factors"/>
    <property type="match status" value="1"/>
</dbReference>
<accession>A0ABS2G9G5</accession>
<keyword evidence="4 5" id="KW-0804">Transcription</keyword>
<dbReference type="RefSeq" id="WP_205132646.1">
    <property type="nucleotide sequence ID" value="NZ_JACSNT010000002.1"/>
</dbReference>